<dbReference type="PROSITE" id="PS51318">
    <property type="entry name" value="TAT"/>
    <property type="match status" value="1"/>
</dbReference>
<dbReference type="InterPro" id="IPR006059">
    <property type="entry name" value="SBP"/>
</dbReference>
<proteinExistence type="predicted"/>
<dbReference type="EMBL" id="JAAIVJ010000012">
    <property type="protein sequence ID" value="NEY91726.1"/>
    <property type="molecule type" value="Genomic_DNA"/>
</dbReference>
<protein>
    <submittedName>
        <fullName evidence="2">Extracellular solute-binding protein</fullName>
    </submittedName>
</protein>
<dbReference type="AlphaFoldDB" id="A0A6M0QW68"/>
<name>A0A6M0QW68_9RHOB</name>
<accession>A0A6M0QW68</accession>
<sequence>MTQRFPRTGPQTSGLRLTRRGFLAGAGGMVALSGFGLRPAVAGAGEVAFLGWEGYDLAFKADDLLKAAGTSYQPTYIAAIEDIITKLSSGGIGSVDLTTFIHQYVGFTAINGLLDPIDESLVPNLAGMHPKFKELDALLRVDGALYGIPFTYSSIPLMYNPDKVAEPTSWKALLDPAMKGRVVGFPDVMSMIVTWSRVANEGIADPTKMTREQLDKTVEAMIALKANSRSVPSSLGEISDMFGRGEIDMAMGWEPMIKWVDGTGVKLKIAAPVEGTFAYFDTVNIAKDAPNRELDHALINWGLSAATQKGFAEANILGIVNTEAMGLVSDPMTSEIYGFKDVEGYFANKFLPGMFPLEAEGDLVTWDEVLAAFETYQRA</sequence>
<organism evidence="2 3">
    <name type="scientific">Tabrizicola oligotrophica</name>
    <dbReference type="NCBI Taxonomy" id="2710650"/>
    <lineage>
        <taxon>Bacteria</taxon>
        <taxon>Pseudomonadati</taxon>
        <taxon>Pseudomonadota</taxon>
        <taxon>Alphaproteobacteria</taxon>
        <taxon>Rhodobacterales</taxon>
        <taxon>Paracoccaceae</taxon>
        <taxon>Tabrizicola</taxon>
    </lineage>
</organism>
<dbReference type="Pfam" id="PF13416">
    <property type="entry name" value="SBP_bac_8"/>
    <property type="match status" value="1"/>
</dbReference>
<dbReference type="InterPro" id="IPR006311">
    <property type="entry name" value="TAT_signal"/>
</dbReference>
<dbReference type="Gene3D" id="3.40.190.10">
    <property type="entry name" value="Periplasmic binding protein-like II"/>
    <property type="match status" value="2"/>
</dbReference>
<keyword evidence="1" id="KW-0732">Signal</keyword>
<dbReference type="RefSeq" id="WP_164627416.1">
    <property type="nucleotide sequence ID" value="NZ_JAAIVJ010000012.1"/>
</dbReference>
<gene>
    <name evidence="2" type="ORF">G4Z14_15615</name>
</gene>
<evidence type="ECO:0000256" key="1">
    <source>
        <dbReference type="ARBA" id="ARBA00022729"/>
    </source>
</evidence>
<dbReference type="PANTHER" id="PTHR30222">
    <property type="entry name" value="SPERMIDINE/PUTRESCINE-BINDING PERIPLASMIC PROTEIN"/>
    <property type="match status" value="1"/>
</dbReference>
<comment type="caution">
    <text evidence="2">The sequence shown here is derived from an EMBL/GenBank/DDBJ whole genome shotgun (WGS) entry which is preliminary data.</text>
</comment>
<evidence type="ECO:0000313" key="3">
    <source>
        <dbReference type="Proteomes" id="UP000477782"/>
    </source>
</evidence>
<evidence type="ECO:0000313" key="2">
    <source>
        <dbReference type="EMBL" id="NEY91726.1"/>
    </source>
</evidence>
<reference evidence="2 3" key="1">
    <citation type="submission" date="2020-02" db="EMBL/GenBank/DDBJ databases">
        <authorList>
            <person name="Chen W.-M."/>
        </authorList>
    </citation>
    <scope>NUCLEOTIDE SEQUENCE [LARGE SCALE GENOMIC DNA]</scope>
    <source>
        <strain evidence="2 3">KMS-5</strain>
    </source>
</reference>
<keyword evidence="3" id="KW-1185">Reference proteome</keyword>
<dbReference type="SUPFAM" id="SSF53850">
    <property type="entry name" value="Periplasmic binding protein-like II"/>
    <property type="match status" value="1"/>
</dbReference>
<dbReference type="PANTHER" id="PTHR30222:SF17">
    <property type="entry name" value="SPERMIDINE_PUTRESCINE-BINDING PERIPLASMIC PROTEIN"/>
    <property type="match status" value="1"/>
</dbReference>
<dbReference type="Proteomes" id="UP000477782">
    <property type="component" value="Unassembled WGS sequence"/>
</dbReference>